<reference evidence="2" key="2">
    <citation type="submission" date="2019-01" db="UniProtKB">
        <authorList>
            <consortium name="EnsemblPlants"/>
        </authorList>
    </citation>
    <scope>IDENTIFICATION</scope>
    <source>
        <strain evidence="2">cv. Heinz 1706</strain>
    </source>
</reference>
<dbReference type="CDD" id="cd09272">
    <property type="entry name" value="RNase_HI_RT_Ty1"/>
    <property type="match status" value="1"/>
</dbReference>
<dbReference type="Proteomes" id="UP000004994">
    <property type="component" value="Chromosome 2"/>
</dbReference>
<dbReference type="STRING" id="4081.A0A3Q7FHA7"/>
<reference evidence="2" key="1">
    <citation type="journal article" date="2012" name="Nature">
        <title>The tomato genome sequence provides insights into fleshy fruit evolution.</title>
        <authorList>
            <consortium name="Tomato Genome Consortium"/>
        </authorList>
    </citation>
    <scope>NUCLEOTIDE SEQUENCE [LARGE SCALE GENOMIC DNA]</scope>
    <source>
        <strain evidence="2">cv. Heinz 1706</strain>
    </source>
</reference>
<dbReference type="InterPro" id="IPR043502">
    <property type="entry name" value="DNA/RNA_pol_sf"/>
</dbReference>
<name>A0A3Q7FHA7_SOLLC</name>
<dbReference type="EnsemblPlants" id="Solyc02g030462.1.1">
    <property type="protein sequence ID" value="Solyc02g030462.1.1"/>
    <property type="gene ID" value="Solyc02g030462.1"/>
</dbReference>
<sequence>MQTIVSDDEIQVSTPVLNVQDDDHVCMHDDTDSVTRHSVDHTLEEPNMNPSSVVQEPTMGTTIGKRQSTRTSRPPLWQKDFVTSTKSRSKSNCLYSLGDRIEFARNTKGILMHQRKYALEIISNLGLGGSKTIATPVEINIKLTTIVFDKHTGSSTDPLLSGIGAYQRLVGRLIYLTITRPDLSYAVQSLSQFMNAPKRSHMDVAVRVVRYIKQNLGSGILLAAQSSDSLQAYCDVDWGSCLDTRKSITGYMVIFGDSLLSWKSKKQFTVSRSSAEAEYRSMASTVAEVTWIIGLFRELDIPIALPIALGSNLVVTTTPKMEEVSGIGAFFHMILGHVMILH</sequence>
<evidence type="ECO:0000313" key="2">
    <source>
        <dbReference type="EnsemblPlants" id="Solyc02g030462.1.1"/>
    </source>
</evidence>
<dbReference type="PANTHER" id="PTHR11439:SF441">
    <property type="entry name" value="REVERSE TRANSCRIPTASE TY1_COPIA-TYPE DOMAIN-CONTAINING PROTEIN"/>
    <property type="match status" value="1"/>
</dbReference>
<evidence type="ECO:0000256" key="1">
    <source>
        <dbReference type="SAM" id="MobiDB-lite"/>
    </source>
</evidence>
<dbReference type="InParanoid" id="A0A3Q7FHA7"/>
<accession>A0A3Q7FHA7</accession>
<dbReference type="SUPFAM" id="SSF56672">
    <property type="entry name" value="DNA/RNA polymerases"/>
    <property type="match status" value="1"/>
</dbReference>
<keyword evidence="3" id="KW-1185">Reference proteome</keyword>
<proteinExistence type="predicted"/>
<evidence type="ECO:0008006" key="4">
    <source>
        <dbReference type="Google" id="ProtNLM"/>
    </source>
</evidence>
<feature type="region of interest" description="Disordered" evidence="1">
    <location>
        <begin position="46"/>
        <end position="73"/>
    </location>
</feature>
<dbReference type="AlphaFoldDB" id="A0A3Q7FHA7"/>
<organism evidence="2">
    <name type="scientific">Solanum lycopersicum</name>
    <name type="common">Tomato</name>
    <name type="synonym">Lycopersicon esculentum</name>
    <dbReference type="NCBI Taxonomy" id="4081"/>
    <lineage>
        <taxon>Eukaryota</taxon>
        <taxon>Viridiplantae</taxon>
        <taxon>Streptophyta</taxon>
        <taxon>Embryophyta</taxon>
        <taxon>Tracheophyta</taxon>
        <taxon>Spermatophyta</taxon>
        <taxon>Magnoliopsida</taxon>
        <taxon>eudicotyledons</taxon>
        <taxon>Gunneridae</taxon>
        <taxon>Pentapetalae</taxon>
        <taxon>asterids</taxon>
        <taxon>lamiids</taxon>
        <taxon>Solanales</taxon>
        <taxon>Solanaceae</taxon>
        <taxon>Solanoideae</taxon>
        <taxon>Solaneae</taxon>
        <taxon>Solanum</taxon>
        <taxon>Solanum subgen. Lycopersicon</taxon>
    </lineage>
</organism>
<dbReference type="PANTHER" id="PTHR11439">
    <property type="entry name" value="GAG-POL-RELATED RETROTRANSPOSON"/>
    <property type="match status" value="1"/>
</dbReference>
<feature type="compositionally biased region" description="Polar residues" evidence="1">
    <location>
        <begin position="48"/>
        <end position="72"/>
    </location>
</feature>
<protein>
    <recommendedName>
        <fullName evidence="4">Reverse transcriptase Ty1/copia-type domain-containing protein</fullName>
    </recommendedName>
</protein>
<dbReference type="Gramene" id="Solyc02g030462.1.1">
    <property type="protein sequence ID" value="Solyc02g030462.1.1"/>
    <property type="gene ID" value="Solyc02g030462.1"/>
</dbReference>
<evidence type="ECO:0000313" key="3">
    <source>
        <dbReference type="Proteomes" id="UP000004994"/>
    </source>
</evidence>